<gene>
    <name evidence="2" type="ORF">Ahy_B05g075951</name>
</gene>
<dbReference type="EMBL" id="SDMP01000015">
    <property type="protein sequence ID" value="RYR08320.1"/>
    <property type="molecule type" value="Genomic_DNA"/>
</dbReference>
<sequence length="113" mass="12747">MLPSDASEDTVHIYARAYIMMLLSTQLFGDKSANRVHIQWLPFMTRLDKMGTYSWGLAALAWLYRCMCGVANKNVTNLAGSYSYYSLGSSGGSPLSSRMCLMTFLFRWHPSID</sequence>
<protein>
    <recommendedName>
        <fullName evidence="1">Aminotransferase-like plant mobile domain-containing protein</fullName>
    </recommendedName>
</protein>
<dbReference type="Proteomes" id="UP000289738">
    <property type="component" value="Chromosome B05"/>
</dbReference>
<dbReference type="InterPro" id="IPR044824">
    <property type="entry name" value="MAIN-like"/>
</dbReference>
<dbReference type="PANTHER" id="PTHR46033:SF8">
    <property type="entry name" value="PROTEIN MAINTENANCE OF MERISTEMS-LIKE"/>
    <property type="match status" value="1"/>
</dbReference>
<organism evidence="2 3">
    <name type="scientific">Arachis hypogaea</name>
    <name type="common">Peanut</name>
    <dbReference type="NCBI Taxonomy" id="3818"/>
    <lineage>
        <taxon>Eukaryota</taxon>
        <taxon>Viridiplantae</taxon>
        <taxon>Streptophyta</taxon>
        <taxon>Embryophyta</taxon>
        <taxon>Tracheophyta</taxon>
        <taxon>Spermatophyta</taxon>
        <taxon>Magnoliopsida</taxon>
        <taxon>eudicotyledons</taxon>
        <taxon>Gunneridae</taxon>
        <taxon>Pentapetalae</taxon>
        <taxon>rosids</taxon>
        <taxon>fabids</taxon>
        <taxon>Fabales</taxon>
        <taxon>Fabaceae</taxon>
        <taxon>Papilionoideae</taxon>
        <taxon>50 kb inversion clade</taxon>
        <taxon>dalbergioids sensu lato</taxon>
        <taxon>Dalbergieae</taxon>
        <taxon>Pterocarpus clade</taxon>
        <taxon>Arachis</taxon>
    </lineage>
</organism>
<evidence type="ECO:0000313" key="3">
    <source>
        <dbReference type="Proteomes" id="UP000289738"/>
    </source>
</evidence>
<dbReference type="PANTHER" id="PTHR46033">
    <property type="entry name" value="PROTEIN MAIN-LIKE 2"/>
    <property type="match status" value="1"/>
</dbReference>
<name>A0A444Z2D0_ARAHY</name>
<comment type="caution">
    <text evidence="2">The sequence shown here is derived from an EMBL/GenBank/DDBJ whole genome shotgun (WGS) entry which is preliminary data.</text>
</comment>
<evidence type="ECO:0000313" key="2">
    <source>
        <dbReference type="EMBL" id="RYR08320.1"/>
    </source>
</evidence>
<feature type="domain" description="Aminotransferase-like plant mobile" evidence="1">
    <location>
        <begin position="12"/>
        <end position="81"/>
    </location>
</feature>
<accession>A0A444Z2D0</accession>
<dbReference type="InterPro" id="IPR019557">
    <property type="entry name" value="AminoTfrase-like_pln_mobile"/>
</dbReference>
<proteinExistence type="predicted"/>
<dbReference type="AlphaFoldDB" id="A0A444Z2D0"/>
<dbReference type="GO" id="GO:0010073">
    <property type="term" value="P:meristem maintenance"/>
    <property type="evidence" value="ECO:0007669"/>
    <property type="project" value="InterPro"/>
</dbReference>
<evidence type="ECO:0000259" key="1">
    <source>
        <dbReference type="Pfam" id="PF10536"/>
    </source>
</evidence>
<dbReference type="Pfam" id="PF10536">
    <property type="entry name" value="PMD"/>
    <property type="match status" value="1"/>
</dbReference>
<keyword evidence="3" id="KW-1185">Reference proteome</keyword>
<reference evidence="2 3" key="1">
    <citation type="submission" date="2019-01" db="EMBL/GenBank/DDBJ databases">
        <title>Sequencing of cultivated peanut Arachis hypogaea provides insights into genome evolution and oil improvement.</title>
        <authorList>
            <person name="Chen X."/>
        </authorList>
    </citation>
    <scope>NUCLEOTIDE SEQUENCE [LARGE SCALE GENOMIC DNA]</scope>
    <source>
        <strain evidence="3">cv. Fuhuasheng</strain>
        <tissue evidence="2">Leaves</tissue>
    </source>
</reference>